<keyword evidence="2" id="KW-1185">Reference proteome</keyword>
<accession>A0A8J7YFH5</accession>
<name>A0A8J7YFH5_9EURY</name>
<reference evidence="1" key="1">
    <citation type="submission" date="2021-06" db="EMBL/GenBank/DDBJ databases">
        <title>Halomicroarcula sp. F24A a new haloarchaeum isolated from saline soil.</title>
        <authorList>
            <person name="Duran-Viseras A."/>
            <person name="Sanchez-Porro C."/>
            <person name="Ventosa A."/>
        </authorList>
    </citation>
    <scope>NUCLEOTIDE SEQUENCE</scope>
    <source>
        <strain evidence="1">F24A</strain>
    </source>
</reference>
<sequence>MSTTQRFSECDARIASTADVEFVEWETADIDALSFKAPKIMYLAACTNCEAAIGGGVAAGK</sequence>
<dbReference type="Proteomes" id="UP000783863">
    <property type="component" value="Unassembled WGS sequence"/>
</dbReference>
<protein>
    <submittedName>
        <fullName evidence="1">Uncharacterized protein</fullName>
    </submittedName>
</protein>
<evidence type="ECO:0000313" key="1">
    <source>
        <dbReference type="EMBL" id="MBX0304507.1"/>
    </source>
</evidence>
<proteinExistence type="predicted"/>
<organism evidence="1 2">
    <name type="scientific">Haloarcula salinisoli</name>
    <dbReference type="NCBI Taxonomy" id="2487746"/>
    <lineage>
        <taxon>Archaea</taxon>
        <taxon>Methanobacteriati</taxon>
        <taxon>Methanobacteriota</taxon>
        <taxon>Stenosarchaea group</taxon>
        <taxon>Halobacteria</taxon>
        <taxon>Halobacteriales</taxon>
        <taxon>Haloarculaceae</taxon>
        <taxon>Haloarcula</taxon>
    </lineage>
</organism>
<dbReference type="AlphaFoldDB" id="A0A8J7YFH5"/>
<comment type="caution">
    <text evidence="1">The sequence shown here is derived from an EMBL/GenBank/DDBJ whole genome shotgun (WGS) entry which is preliminary data.</text>
</comment>
<dbReference type="RefSeq" id="WP_220588722.1">
    <property type="nucleotide sequence ID" value="NZ_RKLQ01000002.1"/>
</dbReference>
<dbReference type="EMBL" id="RKLQ01000002">
    <property type="protein sequence ID" value="MBX0304507.1"/>
    <property type="molecule type" value="Genomic_DNA"/>
</dbReference>
<evidence type="ECO:0000313" key="2">
    <source>
        <dbReference type="Proteomes" id="UP000783863"/>
    </source>
</evidence>
<gene>
    <name evidence="1" type="ORF">EGD98_12575</name>
</gene>